<comment type="caution">
    <text evidence="1">The sequence shown here is derived from an EMBL/GenBank/DDBJ whole genome shotgun (WGS) entry which is preliminary data.</text>
</comment>
<protein>
    <submittedName>
        <fullName evidence="1">Uncharacterized protein</fullName>
    </submittedName>
</protein>
<name>A0A4C1VQT0_EUMVA</name>
<keyword evidence="2" id="KW-1185">Reference proteome</keyword>
<organism evidence="1 2">
    <name type="scientific">Eumeta variegata</name>
    <name type="common">Bagworm moth</name>
    <name type="synonym">Eumeta japonica</name>
    <dbReference type="NCBI Taxonomy" id="151549"/>
    <lineage>
        <taxon>Eukaryota</taxon>
        <taxon>Metazoa</taxon>
        <taxon>Ecdysozoa</taxon>
        <taxon>Arthropoda</taxon>
        <taxon>Hexapoda</taxon>
        <taxon>Insecta</taxon>
        <taxon>Pterygota</taxon>
        <taxon>Neoptera</taxon>
        <taxon>Endopterygota</taxon>
        <taxon>Lepidoptera</taxon>
        <taxon>Glossata</taxon>
        <taxon>Ditrysia</taxon>
        <taxon>Tineoidea</taxon>
        <taxon>Psychidae</taxon>
        <taxon>Oiketicinae</taxon>
        <taxon>Eumeta</taxon>
    </lineage>
</organism>
<sequence>MNRTSTYVVSGRGPRRTSHTQIVNQISAITYQLVKPVTNDDKEWRFIMKSQPKSYKRIRGQMGRERGDYQRHPRYNTVALVTDGFNLEEAREVTRLKCPESAWHYDTPIRSSDLGPPDFHLFSKN</sequence>
<dbReference type="AlphaFoldDB" id="A0A4C1VQT0"/>
<gene>
    <name evidence="1" type="ORF">EVAR_37595_1</name>
</gene>
<dbReference type="Proteomes" id="UP000299102">
    <property type="component" value="Unassembled WGS sequence"/>
</dbReference>
<dbReference type="EMBL" id="BGZK01000378">
    <property type="protein sequence ID" value="GBP40194.1"/>
    <property type="molecule type" value="Genomic_DNA"/>
</dbReference>
<accession>A0A4C1VQT0</accession>
<proteinExistence type="predicted"/>
<evidence type="ECO:0000313" key="1">
    <source>
        <dbReference type="EMBL" id="GBP40194.1"/>
    </source>
</evidence>
<evidence type="ECO:0000313" key="2">
    <source>
        <dbReference type="Proteomes" id="UP000299102"/>
    </source>
</evidence>
<reference evidence="1 2" key="1">
    <citation type="journal article" date="2019" name="Commun. Biol.">
        <title>The bagworm genome reveals a unique fibroin gene that provides high tensile strength.</title>
        <authorList>
            <person name="Kono N."/>
            <person name="Nakamura H."/>
            <person name="Ohtoshi R."/>
            <person name="Tomita M."/>
            <person name="Numata K."/>
            <person name="Arakawa K."/>
        </authorList>
    </citation>
    <scope>NUCLEOTIDE SEQUENCE [LARGE SCALE GENOMIC DNA]</scope>
</reference>